<keyword evidence="3" id="KW-1185">Reference proteome</keyword>
<evidence type="ECO:0000256" key="1">
    <source>
        <dbReference type="SAM" id="MobiDB-lite"/>
    </source>
</evidence>
<reference evidence="2" key="2">
    <citation type="submission" date="2023-04" db="EMBL/GenBank/DDBJ databases">
        <authorList>
            <person name="Bu L."/>
            <person name="Lu L."/>
            <person name="Laidemitt M.R."/>
            <person name="Zhang S.M."/>
            <person name="Mutuku M."/>
            <person name="Mkoji G."/>
            <person name="Steinauer M."/>
            <person name="Loker E.S."/>
        </authorList>
    </citation>
    <scope>NUCLEOTIDE SEQUENCE</scope>
    <source>
        <strain evidence="2">KasaAsao</strain>
        <tissue evidence="2">Whole Snail</tissue>
    </source>
</reference>
<protein>
    <submittedName>
        <fullName evidence="2">Uncharacterized protein</fullName>
    </submittedName>
</protein>
<dbReference type="AlphaFoldDB" id="A0AAD8BSM4"/>
<feature type="non-terminal residue" evidence="2">
    <location>
        <position position="59"/>
    </location>
</feature>
<feature type="region of interest" description="Disordered" evidence="1">
    <location>
        <begin position="1"/>
        <end position="29"/>
    </location>
</feature>
<feature type="compositionally biased region" description="Basic and acidic residues" evidence="1">
    <location>
        <begin position="1"/>
        <end position="13"/>
    </location>
</feature>
<accession>A0AAD8BSM4</accession>
<dbReference type="Proteomes" id="UP001233172">
    <property type="component" value="Unassembled WGS sequence"/>
</dbReference>
<organism evidence="2 3">
    <name type="scientific">Biomphalaria pfeifferi</name>
    <name type="common">Bloodfluke planorb</name>
    <name type="synonym">Freshwater snail</name>
    <dbReference type="NCBI Taxonomy" id="112525"/>
    <lineage>
        <taxon>Eukaryota</taxon>
        <taxon>Metazoa</taxon>
        <taxon>Spiralia</taxon>
        <taxon>Lophotrochozoa</taxon>
        <taxon>Mollusca</taxon>
        <taxon>Gastropoda</taxon>
        <taxon>Heterobranchia</taxon>
        <taxon>Euthyneura</taxon>
        <taxon>Panpulmonata</taxon>
        <taxon>Hygrophila</taxon>
        <taxon>Lymnaeoidea</taxon>
        <taxon>Planorbidae</taxon>
        <taxon>Biomphalaria</taxon>
    </lineage>
</organism>
<reference evidence="2" key="1">
    <citation type="journal article" date="2023" name="PLoS Negl. Trop. Dis.">
        <title>A genome sequence for Biomphalaria pfeifferi, the major vector snail for the human-infecting parasite Schistosoma mansoni.</title>
        <authorList>
            <person name="Bu L."/>
            <person name="Lu L."/>
            <person name="Laidemitt M.R."/>
            <person name="Zhang S.M."/>
            <person name="Mutuku M."/>
            <person name="Mkoji G."/>
            <person name="Steinauer M."/>
            <person name="Loker E.S."/>
        </authorList>
    </citation>
    <scope>NUCLEOTIDE SEQUENCE</scope>
    <source>
        <strain evidence="2">KasaAsao</strain>
    </source>
</reference>
<comment type="caution">
    <text evidence="2">The sequence shown here is derived from an EMBL/GenBank/DDBJ whole genome shotgun (WGS) entry which is preliminary data.</text>
</comment>
<proteinExistence type="predicted"/>
<gene>
    <name evidence="2" type="ORF">Bpfe_011405</name>
</gene>
<sequence>MVQEGGSRRHEDTDSTVLAPRGGEGAGRRLRFTYPRFVTGFWHPPPSTHPPSVDDDTAM</sequence>
<name>A0AAD8BSM4_BIOPF</name>
<dbReference type="EMBL" id="JASAOG010000044">
    <property type="protein sequence ID" value="KAK0059064.1"/>
    <property type="molecule type" value="Genomic_DNA"/>
</dbReference>
<evidence type="ECO:0000313" key="2">
    <source>
        <dbReference type="EMBL" id="KAK0059064.1"/>
    </source>
</evidence>
<evidence type="ECO:0000313" key="3">
    <source>
        <dbReference type="Proteomes" id="UP001233172"/>
    </source>
</evidence>